<evidence type="ECO:0000313" key="1">
    <source>
        <dbReference type="EMBL" id="TGM58484.1"/>
    </source>
</evidence>
<protein>
    <recommendedName>
        <fullName evidence="3">VCBS repeat-containing protein</fullName>
    </recommendedName>
</protein>
<accession>A0ABY2NQE7</accession>
<proteinExistence type="predicted"/>
<name>A0ABY2NQE7_9LEPT</name>
<gene>
    <name evidence="1" type="ORF">EHQ95_07060</name>
</gene>
<evidence type="ECO:0008006" key="3">
    <source>
        <dbReference type="Google" id="ProtNLM"/>
    </source>
</evidence>
<comment type="caution">
    <text evidence="1">The sequence shown here is derived from an EMBL/GenBank/DDBJ whole genome shotgun (WGS) entry which is preliminary data.</text>
</comment>
<dbReference type="Proteomes" id="UP000298112">
    <property type="component" value="Unassembled WGS sequence"/>
</dbReference>
<dbReference type="EMBL" id="RQHF01000014">
    <property type="protein sequence ID" value="TGM58484.1"/>
    <property type="molecule type" value="Genomic_DNA"/>
</dbReference>
<sequence>MKKITLLMIFISYFNCKFYYDSGTDPSIGYPLISTTEINTLYKIVSLFQENEFKTLEKEVAFKEGFGSKILKENAYLFYQKYWEKKKEYYKNSEYNYPIAVQTLESLRNSISIVYMSDKYAILSKPSNNGDELDSISNTDDVWLFEKNTWRPCLDYDNTYHKSKVIDLNSDGLNDIVLKGSYSDSETYNVFISEKNGNLKYIQEIITIGEPTLTLKENCQSELIVKYFQDTNIYKKMSFDCGKNKFVFN</sequence>
<keyword evidence="2" id="KW-1185">Reference proteome</keyword>
<organism evidence="1 2">
    <name type="scientific">Leptospira vanthielii</name>
    <dbReference type="NCBI Taxonomy" id="293085"/>
    <lineage>
        <taxon>Bacteria</taxon>
        <taxon>Pseudomonadati</taxon>
        <taxon>Spirochaetota</taxon>
        <taxon>Spirochaetia</taxon>
        <taxon>Leptospirales</taxon>
        <taxon>Leptospiraceae</taxon>
        <taxon>Leptospira</taxon>
    </lineage>
</organism>
<evidence type="ECO:0000313" key="2">
    <source>
        <dbReference type="Proteomes" id="UP000298112"/>
    </source>
</evidence>
<dbReference type="RefSeq" id="WP_135658018.1">
    <property type="nucleotide sequence ID" value="NZ_RQHF01000014.1"/>
</dbReference>
<reference evidence="2" key="1">
    <citation type="journal article" date="2019" name="PLoS Negl. Trop. Dis.">
        <title>Revisiting the worldwide diversity of Leptospira species in the environment.</title>
        <authorList>
            <person name="Vincent A.T."/>
            <person name="Schiettekatte O."/>
            <person name="Bourhy P."/>
            <person name="Veyrier F.J."/>
            <person name="Picardeau M."/>
        </authorList>
    </citation>
    <scope>NUCLEOTIDE SEQUENCE [LARGE SCALE GENOMIC DNA]</scope>
    <source>
        <strain evidence="2">201601955</strain>
    </source>
</reference>